<dbReference type="AlphaFoldDB" id="A0A0G1AVE3"/>
<dbReference type="InterPro" id="IPR013321">
    <property type="entry name" value="Arc_rbn_hlx_hlx"/>
</dbReference>
<dbReference type="InterPro" id="IPR007337">
    <property type="entry name" value="RelB/DinJ"/>
</dbReference>
<gene>
    <name evidence="1" type="ORF">UV33_C0013G0010</name>
</gene>
<protein>
    <submittedName>
        <fullName evidence="1">Damage inducible-like protein</fullName>
    </submittedName>
</protein>
<dbReference type="Pfam" id="PF04221">
    <property type="entry name" value="RelB"/>
    <property type="match status" value="1"/>
</dbReference>
<name>A0A0G1AVE3_9BACT</name>
<evidence type="ECO:0000313" key="2">
    <source>
        <dbReference type="Proteomes" id="UP000034135"/>
    </source>
</evidence>
<reference evidence="1 2" key="1">
    <citation type="journal article" date="2015" name="Nature">
        <title>rRNA introns, odd ribosomes, and small enigmatic genomes across a large radiation of phyla.</title>
        <authorList>
            <person name="Brown C.T."/>
            <person name="Hug L.A."/>
            <person name="Thomas B.C."/>
            <person name="Sharon I."/>
            <person name="Castelle C.J."/>
            <person name="Singh A."/>
            <person name="Wilkins M.J."/>
            <person name="Williams K.H."/>
            <person name="Banfield J.F."/>
        </authorList>
    </citation>
    <scope>NUCLEOTIDE SEQUENCE [LARGE SCALE GENOMIC DNA]</scope>
</reference>
<dbReference type="Proteomes" id="UP000034135">
    <property type="component" value="Unassembled WGS sequence"/>
</dbReference>
<proteinExistence type="predicted"/>
<sequence>MNTAIVNVKVNPTVKRQAQKVAEDMGLSLSALVNGFLKNLVKTKTVTFTASEEPTPYLLRALKESKEDIKAGKVSPTFTNAKDAINWLNKQDKKYARQVLQKVQKTI</sequence>
<organism evidence="1 2">
    <name type="scientific">Candidatus Daviesbacteria bacterium GW2011_GWA1_42_6</name>
    <dbReference type="NCBI Taxonomy" id="1618420"/>
    <lineage>
        <taxon>Bacteria</taxon>
        <taxon>Candidatus Daviesiibacteriota</taxon>
    </lineage>
</organism>
<comment type="caution">
    <text evidence="1">The sequence shown here is derived from an EMBL/GenBank/DDBJ whole genome shotgun (WGS) entry which is preliminary data.</text>
</comment>
<dbReference type="GO" id="GO:0006355">
    <property type="term" value="P:regulation of DNA-templated transcription"/>
    <property type="evidence" value="ECO:0007669"/>
    <property type="project" value="InterPro"/>
</dbReference>
<accession>A0A0G1AVE3</accession>
<dbReference type="Gene3D" id="1.10.1220.10">
    <property type="entry name" value="Met repressor-like"/>
    <property type="match status" value="1"/>
</dbReference>
<evidence type="ECO:0000313" key="1">
    <source>
        <dbReference type="EMBL" id="KKS65080.1"/>
    </source>
</evidence>
<dbReference type="EMBL" id="LCEB01000013">
    <property type="protein sequence ID" value="KKS65080.1"/>
    <property type="molecule type" value="Genomic_DNA"/>
</dbReference>